<sequence length="212" mass="24416">MVQGLLAHTKQQRLKYKDWLYVYAKDLVRMPARLSVLVDDYQSKLLDLGTQENIWYRDKAQLYDIFEPEYIADALNRKSPPPLGRLIFGKELWAQLGGDTDDPKDPVSLYFLQKYMDHELKTFLRPICTRPGRLLDPARSSRRPPPASVLPPPASVLIPPDSSFLHRRIPDSRLIVAPRVPHVTIQFLQGTVQFYQATRSSYIPRAHQARAP</sequence>
<evidence type="ECO:0000313" key="2">
    <source>
        <dbReference type="EMBL" id="GLB43851.1"/>
    </source>
</evidence>
<dbReference type="Proteomes" id="UP001063166">
    <property type="component" value="Unassembled WGS sequence"/>
</dbReference>
<protein>
    <submittedName>
        <fullName evidence="2">Uncharacterized protein</fullName>
    </submittedName>
</protein>
<evidence type="ECO:0000256" key="1">
    <source>
        <dbReference type="SAM" id="MobiDB-lite"/>
    </source>
</evidence>
<dbReference type="EMBL" id="BRPK01000015">
    <property type="protein sequence ID" value="GLB43851.1"/>
    <property type="molecule type" value="Genomic_DNA"/>
</dbReference>
<comment type="caution">
    <text evidence="2">The sequence shown here is derived from an EMBL/GenBank/DDBJ whole genome shotgun (WGS) entry which is preliminary data.</text>
</comment>
<feature type="region of interest" description="Disordered" evidence="1">
    <location>
        <begin position="135"/>
        <end position="154"/>
    </location>
</feature>
<keyword evidence="3" id="KW-1185">Reference proteome</keyword>
<feature type="compositionally biased region" description="Pro residues" evidence="1">
    <location>
        <begin position="143"/>
        <end position="154"/>
    </location>
</feature>
<proteinExistence type="predicted"/>
<reference evidence="2" key="1">
    <citation type="submission" date="2022-07" db="EMBL/GenBank/DDBJ databases">
        <title>The genome of Lyophyllum shimeji provides insight into the initial evolution of ectomycorrhizal fungal genome.</title>
        <authorList>
            <person name="Kobayashi Y."/>
            <person name="Shibata T."/>
            <person name="Hirakawa H."/>
            <person name="Shigenobu S."/>
            <person name="Nishiyama T."/>
            <person name="Yamada A."/>
            <person name="Hasebe M."/>
            <person name="Kawaguchi M."/>
        </authorList>
    </citation>
    <scope>NUCLEOTIDE SEQUENCE</scope>
    <source>
        <strain evidence="2">AT787</strain>
    </source>
</reference>
<evidence type="ECO:0000313" key="3">
    <source>
        <dbReference type="Proteomes" id="UP001063166"/>
    </source>
</evidence>
<accession>A0A9P3PYC4</accession>
<name>A0A9P3PYC4_LYOSH</name>
<organism evidence="2 3">
    <name type="scientific">Lyophyllum shimeji</name>
    <name type="common">Hon-shimeji</name>
    <name type="synonym">Tricholoma shimeji</name>
    <dbReference type="NCBI Taxonomy" id="47721"/>
    <lineage>
        <taxon>Eukaryota</taxon>
        <taxon>Fungi</taxon>
        <taxon>Dikarya</taxon>
        <taxon>Basidiomycota</taxon>
        <taxon>Agaricomycotina</taxon>
        <taxon>Agaricomycetes</taxon>
        <taxon>Agaricomycetidae</taxon>
        <taxon>Agaricales</taxon>
        <taxon>Tricholomatineae</taxon>
        <taxon>Lyophyllaceae</taxon>
        <taxon>Lyophyllum</taxon>
    </lineage>
</organism>
<gene>
    <name evidence="2" type="ORF">LshimejAT787_1500350</name>
</gene>
<dbReference type="OrthoDB" id="3268838at2759"/>
<dbReference type="AlphaFoldDB" id="A0A9P3PYC4"/>